<evidence type="ECO:0000313" key="2">
    <source>
        <dbReference type="EMBL" id="RZC34034.1"/>
    </source>
</evidence>
<name>A0A482VMV6_ASBVE</name>
<dbReference type="Proteomes" id="UP000292052">
    <property type="component" value="Unassembled WGS sequence"/>
</dbReference>
<keyword evidence="1" id="KW-0812">Transmembrane</keyword>
<accession>A0A482VMV6</accession>
<comment type="caution">
    <text evidence="2">The sequence shown here is derived from an EMBL/GenBank/DDBJ whole genome shotgun (WGS) entry which is preliminary data.</text>
</comment>
<dbReference type="EMBL" id="QDEB01083541">
    <property type="protein sequence ID" value="RZC34034.1"/>
    <property type="molecule type" value="Genomic_DNA"/>
</dbReference>
<dbReference type="AlphaFoldDB" id="A0A482VMV6"/>
<gene>
    <name evidence="2" type="ORF">BDFB_013183</name>
</gene>
<proteinExistence type="predicted"/>
<organism evidence="2 3">
    <name type="scientific">Asbolus verrucosus</name>
    <name type="common">Desert ironclad beetle</name>
    <dbReference type="NCBI Taxonomy" id="1661398"/>
    <lineage>
        <taxon>Eukaryota</taxon>
        <taxon>Metazoa</taxon>
        <taxon>Ecdysozoa</taxon>
        <taxon>Arthropoda</taxon>
        <taxon>Hexapoda</taxon>
        <taxon>Insecta</taxon>
        <taxon>Pterygota</taxon>
        <taxon>Neoptera</taxon>
        <taxon>Endopterygota</taxon>
        <taxon>Coleoptera</taxon>
        <taxon>Polyphaga</taxon>
        <taxon>Cucujiformia</taxon>
        <taxon>Tenebrionidae</taxon>
        <taxon>Pimeliinae</taxon>
        <taxon>Asbolus</taxon>
    </lineage>
</organism>
<protein>
    <submittedName>
        <fullName evidence="2">Uncharacterized protein</fullName>
    </submittedName>
</protein>
<evidence type="ECO:0000256" key="1">
    <source>
        <dbReference type="SAM" id="Phobius"/>
    </source>
</evidence>
<feature type="transmembrane region" description="Helical" evidence="1">
    <location>
        <begin position="49"/>
        <end position="70"/>
    </location>
</feature>
<reference evidence="2 3" key="1">
    <citation type="submission" date="2017-03" db="EMBL/GenBank/DDBJ databases">
        <title>Genome of the blue death feigning beetle - Asbolus verrucosus.</title>
        <authorList>
            <person name="Rider S.D."/>
        </authorList>
    </citation>
    <scope>NUCLEOTIDE SEQUENCE [LARGE SCALE GENOMIC DNA]</scope>
    <source>
        <strain evidence="2">Butters</strain>
        <tissue evidence="2">Head and leg muscle</tissue>
    </source>
</reference>
<keyword evidence="3" id="KW-1185">Reference proteome</keyword>
<sequence>MTDCMVILCFVSFSLLPGNSNKNLSRPNIRSTVALSSTWQGNECLFRNSFKFISLWIFDILFSMAQYFLWNRYYTASMGSILVLPNSRPSWNQSK</sequence>
<evidence type="ECO:0000313" key="3">
    <source>
        <dbReference type="Proteomes" id="UP000292052"/>
    </source>
</evidence>
<keyword evidence="1" id="KW-0472">Membrane</keyword>
<keyword evidence="1" id="KW-1133">Transmembrane helix</keyword>